<dbReference type="FunCoup" id="B3RVJ0">
    <property type="interactions" value="229"/>
</dbReference>
<dbReference type="CTD" id="6753250"/>
<dbReference type="InParanoid" id="B3RVJ0"/>
<proteinExistence type="inferred from homology"/>
<dbReference type="EMBL" id="DS985244">
    <property type="protein sequence ID" value="EDV26004.1"/>
    <property type="molecule type" value="Genomic_DNA"/>
</dbReference>
<dbReference type="InterPro" id="IPR002219">
    <property type="entry name" value="PKC_DAG/PE"/>
</dbReference>
<dbReference type="InterPro" id="IPR051366">
    <property type="entry name" value="DEF8"/>
</dbReference>
<dbReference type="PROSITE" id="PS50081">
    <property type="entry name" value="ZF_DAG_PE_2"/>
    <property type="match status" value="1"/>
</dbReference>
<dbReference type="KEGG" id="tad:TRIADDRAFT_23786"/>
<evidence type="ECO:0000256" key="2">
    <source>
        <dbReference type="ARBA" id="ARBA00022737"/>
    </source>
</evidence>
<dbReference type="SUPFAM" id="SSF57889">
    <property type="entry name" value="Cysteine-rich domain"/>
    <property type="match status" value="1"/>
</dbReference>
<feature type="domain" description="Phorbol-ester/DAG-type" evidence="6">
    <location>
        <begin position="1"/>
        <end position="47"/>
    </location>
</feature>
<dbReference type="RefSeq" id="XP_002112037.1">
    <property type="nucleotide sequence ID" value="XM_002112001.1"/>
</dbReference>
<dbReference type="SUPFAM" id="SSF48695">
    <property type="entry name" value="Multiheme cytochromes"/>
    <property type="match status" value="1"/>
</dbReference>
<dbReference type="InterPro" id="IPR046349">
    <property type="entry name" value="C1-like_sf"/>
</dbReference>
<dbReference type="OMA" id="RIFHNMD"/>
<dbReference type="SMART" id="SM01175">
    <property type="entry name" value="DUF4206"/>
    <property type="match status" value="1"/>
</dbReference>
<dbReference type="STRING" id="10228.B3RVJ0"/>
<dbReference type="AlphaFoldDB" id="B3RVJ0"/>
<organism evidence="7 8">
    <name type="scientific">Trichoplax adhaerens</name>
    <name type="common">Trichoplax reptans</name>
    <dbReference type="NCBI Taxonomy" id="10228"/>
    <lineage>
        <taxon>Eukaryota</taxon>
        <taxon>Metazoa</taxon>
        <taxon>Placozoa</taxon>
        <taxon>Uniplacotomia</taxon>
        <taxon>Trichoplacea</taxon>
        <taxon>Trichoplacidae</taxon>
        <taxon>Trichoplax</taxon>
    </lineage>
</organism>
<keyword evidence="4" id="KW-0862">Zinc</keyword>
<reference evidence="7 8" key="1">
    <citation type="journal article" date="2008" name="Nature">
        <title>The Trichoplax genome and the nature of placozoans.</title>
        <authorList>
            <person name="Srivastava M."/>
            <person name="Begovic E."/>
            <person name="Chapman J."/>
            <person name="Putnam N.H."/>
            <person name="Hellsten U."/>
            <person name="Kawashima T."/>
            <person name="Kuo A."/>
            <person name="Mitros T."/>
            <person name="Salamov A."/>
            <person name="Carpenter M.L."/>
            <person name="Signorovitch A.Y."/>
            <person name="Moreno M.A."/>
            <person name="Kamm K."/>
            <person name="Grimwood J."/>
            <person name="Schmutz J."/>
            <person name="Shapiro H."/>
            <person name="Grigoriev I.V."/>
            <person name="Buss L.W."/>
            <person name="Schierwater B."/>
            <person name="Dellaporta S.L."/>
            <person name="Rokhsar D.S."/>
        </authorList>
    </citation>
    <scope>NUCLEOTIDE SEQUENCE [LARGE SCALE GENOMIC DNA]</scope>
    <source>
        <strain evidence="7 8">Grell-BS-1999</strain>
    </source>
</reference>
<dbReference type="eggNOG" id="KOG1829">
    <property type="taxonomic scope" value="Eukaryota"/>
</dbReference>
<gene>
    <name evidence="7" type="ORF">TRIADDRAFT_23786</name>
</gene>
<keyword evidence="1" id="KW-0479">Metal-binding</keyword>
<accession>B3RVJ0</accession>
<dbReference type="OrthoDB" id="1918044at2759"/>
<dbReference type="GeneID" id="6753250"/>
<dbReference type="InterPro" id="IPR036280">
    <property type="entry name" value="Multihaem_cyt_sf"/>
</dbReference>
<dbReference type="Pfam" id="PF13901">
    <property type="entry name" value="RH_dom"/>
    <property type="match status" value="1"/>
</dbReference>
<evidence type="ECO:0000256" key="1">
    <source>
        <dbReference type="ARBA" id="ARBA00022723"/>
    </source>
</evidence>
<dbReference type="PANTHER" id="PTHR12326:SF3">
    <property type="entry name" value="DIFFERENTIALLY EXPRESSED IN FDCP 8 HOMOLOG"/>
    <property type="match status" value="1"/>
</dbReference>
<evidence type="ECO:0000256" key="5">
    <source>
        <dbReference type="ARBA" id="ARBA00029450"/>
    </source>
</evidence>
<evidence type="ECO:0000259" key="6">
    <source>
        <dbReference type="PROSITE" id="PS50081"/>
    </source>
</evidence>
<protein>
    <recommendedName>
        <fullName evidence="6">Phorbol-ester/DAG-type domain-containing protein</fullName>
    </recommendedName>
</protein>
<keyword evidence="2" id="KW-0677">Repeat</keyword>
<evidence type="ECO:0000313" key="8">
    <source>
        <dbReference type="Proteomes" id="UP000009022"/>
    </source>
</evidence>
<evidence type="ECO:0000313" key="7">
    <source>
        <dbReference type="EMBL" id="EDV26004.1"/>
    </source>
</evidence>
<dbReference type="GO" id="GO:0008270">
    <property type="term" value="F:zinc ion binding"/>
    <property type="evidence" value="ECO:0007669"/>
    <property type="project" value="UniProtKB-KW"/>
</dbReference>
<dbReference type="Gene3D" id="3.30.60.20">
    <property type="match status" value="1"/>
</dbReference>
<comment type="similarity">
    <text evidence="5">Belongs to the DEF8 family.</text>
</comment>
<dbReference type="Proteomes" id="UP000009022">
    <property type="component" value="Unassembled WGS sequence"/>
</dbReference>
<keyword evidence="8" id="KW-1185">Reference proteome</keyword>
<dbReference type="HOGENOM" id="CLU_034500_4_0_1"/>
<evidence type="ECO:0000256" key="3">
    <source>
        <dbReference type="ARBA" id="ARBA00022771"/>
    </source>
</evidence>
<name>B3RVJ0_TRIAD</name>
<keyword evidence="3" id="KW-0863">Zinc-finger</keyword>
<dbReference type="PANTHER" id="PTHR12326">
    <property type="entry name" value="PLECKSTRIN HOMOLOGY DOMAIN CONTAINING PROTEIN"/>
    <property type="match status" value="1"/>
</dbReference>
<evidence type="ECO:0000256" key="4">
    <source>
        <dbReference type="ARBA" id="ARBA00022833"/>
    </source>
</evidence>
<dbReference type="InterPro" id="IPR025258">
    <property type="entry name" value="RH_dom"/>
</dbReference>
<sequence>MTHDSLLRLYCNVCHRRIWCTIQTFYKCSVCDLFTHLKCKESISKMCQTYKTPQTVFIMTIRPEIGLSSQQHRCADCRRFIGLANKKSKQVLPEARICDYQGRYHCSNCHKNEQTVIPARVIRNWDFSTRTVCQRCSNMLELLSNHPVIPLESINANLFSHIDDLVTVKNLRMTLSNLRLYVHSCKSAQQHNSFAKLKIKLHLMDNVDMYSMQDLIKINDGTLIEELRSISQDLIKHVKENCELCAAKGFYCEICKSSELLFPFDLNAEVCEKCSSVYHK</sequence>
<dbReference type="PhylomeDB" id="B3RVJ0"/>